<dbReference type="GO" id="GO:0015267">
    <property type="term" value="F:channel activity"/>
    <property type="evidence" value="ECO:0007669"/>
    <property type="project" value="InterPro"/>
</dbReference>
<dbReference type="GO" id="GO:0006812">
    <property type="term" value="P:monoatomic cation transport"/>
    <property type="evidence" value="ECO:0007669"/>
    <property type="project" value="InterPro"/>
</dbReference>
<dbReference type="OMA" id="HSRACDK"/>
<dbReference type="InParanoid" id="A0A3B5KA49"/>
<dbReference type="PANTHER" id="PTHR40388:SF3">
    <property type="entry name" value="DELTA-ACTITOXIN-AEQ1C-LIKE"/>
    <property type="match status" value="1"/>
</dbReference>
<keyword evidence="7" id="KW-1185">Reference proteome</keyword>
<dbReference type="Proteomes" id="UP000005226">
    <property type="component" value="Chromosome 5"/>
</dbReference>
<reference evidence="6" key="2">
    <citation type="submission" date="2025-08" db="UniProtKB">
        <authorList>
            <consortium name="Ensembl"/>
        </authorList>
    </citation>
    <scope>IDENTIFICATION</scope>
</reference>
<evidence type="ECO:0000256" key="3">
    <source>
        <dbReference type="ARBA" id="ARBA00022537"/>
    </source>
</evidence>
<dbReference type="PANTHER" id="PTHR40388">
    <property type="entry name" value="BRYOPORIN"/>
    <property type="match status" value="1"/>
</dbReference>
<evidence type="ECO:0000256" key="2">
    <source>
        <dbReference type="ARBA" id="ARBA00004532"/>
    </source>
</evidence>
<dbReference type="OrthoDB" id="2304600at2759"/>
<keyword evidence="4" id="KW-1053">Target membrane</keyword>
<protein>
    <submittedName>
        <fullName evidence="6">DELTA-stichotoxin-Hmg2b-like</fullName>
    </submittedName>
</protein>
<gene>
    <name evidence="6" type="primary">LOC105416477</name>
</gene>
<keyword evidence="3" id="KW-1052">Target cell membrane</keyword>
<evidence type="ECO:0000313" key="6">
    <source>
        <dbReference type="Ensembl" id="ENSTRUP00000052284.1"/>
    </source>
</evidence>
<sequence>MHVTAEAVSATLTTCRNCTIEITNISEHYCLINPKVFLSSGFCQHPPQPTIRSMKSAVCSFVKDEDFPTGAVGVLTYDLFHTHTRSCTERMAIMFSVPYDYNLYENRLAVGVFEQSCACDENLYDLMYDGEEPSNFVRSENIGSGLEYLAPNVDLRATMSSIGKAIIKMELYDKLGH</sequence>
<reference evidence="6" key="3">
    <citation type="submission" date="2025-09" db="UniProtKB">
        <authorList>
            <consortium name="Ensembl"/>
        </authorList>
    </citation>
    <scope>IDENTIFICATION</scope>
</reference>
<dbReference type="GeneID" id="105416477"/>
<evidence type="ECO:0000256" key="5">
    <source>
        <dbReference type="ARBA" id="ARBA00023331"/>
    </source>
</evidence>
<dbReference type="SUPFAM" id="SSF63724">
    <property type="entry name" value="Cytolysin/lectin"/>
    <property type="match status" value="1"/>
</dbReference>
<dbReference type="GO" id="GO:0042151">
    <property type="term" value="C:nematocyst"/>
    <property type="evidence" value="ECO:0007669"/>
    <property type="project" value="UniProtKB-SubCell"/>
</dbReference>
<evidence type="ECO:0000256" key="4">
    <source>
        <dbReference type="ARBA" id="ARBA00023298"/>
    </source>
</evidence>
<dbReference type="Ensembl" id="ENSTRUT00000055567.2">
    <property type="protein sequence ID" value="ENSTRUP00000052284.1"/>
    <property type="gene ID" value="ENSTRUG00000019806.2"/>
</dbReference>
<dbReference type="GO" id="GO:0044218">
    <property type="term" value="C:other organism cell membrane"/>
    <property type="evidence" value="ECO:0007669"/>
    <property type="project" value="UniProtKB-KW"/>
</dbReference>
<dbReference type="GO" id="GO:0046931">
    <property type="term" value="P:pore complex assembly"/>
    <property type="evidence" value="ECO:0007669"/>
    <property type="project" value="InterPro"/>
</dbReference>
<dbReference type="InterPro" id="IPR009104">
    <property type="entry name" value="Anemon_actinoporin-like"/>
</dbReference>
<dbReference type="KEGG" id="tru:105416477"/>
<keyword evidence="5" id="KW-0166">Nematocyst</keyword>
<dbReference type="Pfam" id="PF06369">
    <property type="entry name" value="Anemone_cytotox"/>
    <property type="match status" value="1"/>
</dbReference>
<dbReference type="GO" id="GO:0046930">
    <property type="term" value="C:pore complex"/>
    <property type="evidence" value="ECO:0007669"/>
    <property type="project" value="InterPro"/>
</dbReference>
<accession>A0A3B5KA49</accession>
<dbReference type="InterPro" id="IPR015926">
    <property type="entry name" value="Cytolysin/lectin"/>
</dbReference>
<dbReference type="GO" id="GO:0051715">
    <property type="term" value="P:cytolysis in another organism"/>
    <property type="evidence" value="ECO:0007669"/>
    <property type="project" value="InterPro"/>
</dbReference>
<dbReference type="Gene3D" id="2.60.270.20">
    <property type="entry name" value="Cytolysin/lectin"/>
    <property type="match status" value="1"/>
</dbReference>
<dbReference type="AlphaFoldDB" id="A0A3B5KA49"/>
<dbReference type="RefSeq" id="XP_011602458.1">
    <property type="nucleotide sequence ID" value="XM_011604156.2"/>
</dbReference>
<keyword evidence="4" id="KW-0472">Membrane</keyword>
<proteinExistence type="predicted"/>
<dbReference type="GeneTree" id="ENSGT00940000164286"/>
<comment type="subcellular location">
    <subcellularLocation>
        <location evidence="2">Nematocyst</location>
    </subcellularLocation>
    <subcellularLocation>
        <location evidence="1">Target cell membrane</location>
    </subcellularLocation>
</comment>
<reference evidence="6 7" key="1">
    <citation type="journal article" date="2011" name="Genome Biol. Evol.">
        <title>Integration of the genetic map and genome assembly of fugu facilitates insights into distinct features of genome evolution in teleosts and mammals.</title>
        <authorList>
            <person name="Kai W."/>
            <person name="Kikuchi K."/>
            <person name="Tohari S."/>
            <person name="Chew A.K."/>
            <person name="Tay A."/>
            <person name="Fujiwara A."/>
            <person name="Hosoya S."/>
            <person name="Suetake H."/>
            <person name="Naruse K."/>
            <person name="Brenner S."/>
            <person name="Suzuki Y."/>
            <person name="Venkatesh B."/>
        </authorList>
    </citation>
    <scope>NUCLEOTIDE SEQUENCE [LARGE SCALE GENOMIC DNA]</scope>
</reference>
<organism evidence="6 7">
    <name type="scientific">Takifugu rubripes</name>
    <name type="common">Japanese pufferfish</name>
    <name type="synonym">Fugu rubripes</name>
    <dbReference type="NCBI Taxonomy" id="31033"/>
    <lineage>
        <taxon>Eukaryota</taxon>
        <taxon>Metazoa</taxon>
        <taxon>Chordata</taxon>
        <taxon>Craniata</taxon>
        <taxon>Vertebrata</taxon>
        <taxon>Euteleostomi</taxon>
        <taxon>Actinopterygii</taxon>
        <taxon>Neopterygii</taxon>
        <taxon>Teleostei</taxon>
        <taxon>Neoteleostei</taxon>
        <taxon>Acanthomorphata</taxon>
        <taxon>Eupercaria</taxon>
        <taxon>Tetraodontiformes</taxon>
        <taxon>Tetradontoidea</taxon>
        <taxon>Tetraodontidae</taxon>
        <taxon>Takifugu</taxon>
    </lineage>
</organism>
<name>A0A3B5KA49_TAKRU</name>
<dbReference type="InterPro" id="IPR050677">
    <property type="entry name" value="Actinoporin_PFT"/>
</dbReference>
<evidence type="ECO:0000313" key="7">
    <source>
        <dbReference type="Proteomes" id="UP000005226"/>
    </source>
</evidence>
<evidence type="ECO:0000256" key="1">
    <source>
        <dbReference type="ARBA" id="ARBA00004175"/>
    </source>
</evidence>